<sequence length="51" mass="5610">MAKFTPQEISALQGGGNASGREIYLNGLDPQRNSLPDGRYRDCVISSTMYM</sequence>
<accession>A0ABD3BRP4</accession>
<comment type="caution">
    <text evidence="1">The sequence shown here is derived from an EMBL/GenBank/DDBJ whole genome shotgun (WGS) entry which is preliminary data.</text>
</comment>
<dbReference type="AlphaFoldDB" id="A0ABD3BRP4"/>
<dbReference type="Proteomes" id="UP001632038">
    <property type="component" value="Unassembled WGS sequence"/>
</dbReference>
<reference evidence="2" key="1">
    <citation type="journal article" date="2024" name="IScience">
        <title>Strigolactones Initiate the Formation of Haustorium-like Structures in Castilleja.</title>
        <authorList>
            <person name="Buerger M."/>
            <person name="Peterson D."/>
            <person name="Chory J."/>
        </authorList>
    </citation>
    <scope>NUCLEOTIDE SEQUENCE [LARGE SCALE GENOMIC DNA]</scope>
</reference>
<gene>
    <name evidence="1" type="ORF">CASFOL_034691</name>
</gene>
<name>A0ABD3BRP4_9LAMI</name>
<dbReference type="PANTHER" id="PTHR46085">
    <property type="entry name" value="ARFGAP/RECO-RELATED"/>
    <property type="match status" value="1"/>
</dbReference>
<dbReference type="InterPro" id="IPR044820">
    <property type="entry name" value="AGD14-like"/>
</dbReference>
<evidence type="ECO:0000313" key="2">
    <source>
        <dbReference type="Proteomes" id="UP001632038"/>
    </source>
</evidence>
<dbReference type="PANTHER" id="PTHR46085:SF3">
    <property type="entry name" value="ARF GTPASE ACTIVATING PROTEIN"/>
    <property type="match status" value="1"/>
</dbReference>
<proteinExistence type="predicted"/>
<keyword evidence="2" id="KW-1185">Reference proteome</keyword>
<evidence type="ECO:0000313" key="1">
    <source>
        <dbReference type="EMBL" id="KAL3619779.1"/>
    </source>
</evidence>
<organism evidence="1 2">
    <name type="scientific">Castilleja foliolosa</name>
    <dbReference type="NCBI Taxonomy" id="1961234"/>
    <lineage>
        <taxon>Eukaryota</taxon>
        <taxon>Viridiplantae</taxon>
        <taxon>Streptophyta</taxon>
        <taxon>Embryophyta</taxon>
        <taxon>Tracheophyta</taxon>
        <taxon>Spermatophyta</taxon>
        <taxon>Magnoliopsida</taxon>
        <taxon>eudicotyledons</taxon>
        <taxon>Gunneridae</taxon>
        <taxon>Pentapetalae</taxon>
        <taxon>asterids</taxon>
        <taxon>lamiids</taxon>
        <taxon>Lamiales</taxon>
        <taxon>Orobanchaceae</taxon>
        <taxon>Pedicularideae</taxon>
        <taxon>Castillejinae</taxon>
        <taxon>Castilleja</taxon>
    </lineage>
</organism>
<protein>
    <recommendedName>
        <fullName evidence="3">Bacteriocin</fullName>
    </recommendedName>
</protein>
<evidence type="ECO:0008006" key="3">
    <source>
        <dbReference type="Google" id="ProtNLM"/>
    </source>
</evidence>
<dbReference type="EMBL" id="JAVIJP010000066">
    <property type="protein sequence ID" value="KAL3619779.1"/>
    <property type="molecule type" value="Genomic_DNA"/>
</dbReference>